<dbReference type="EMBL" id="LVWD01000034">
    <property type="protein sequence ID" value="OAD40075.1"/>
    <property type="molecule type" value="Genomic_DNA"/>
</dbReference>
<evidence type="ECO:0000313" key="2">
    <source>
        <dbReference type="EMBL" id="AOW12889.1"/>
    </source>
</evidence>
<dbReference type="KEGG" id="hyl:LPB072_08585"/>
<evidence type="ECO:0000313" key="5">
    <source>
        <dbReference type="Proteomes" id="UP000185680"/>
    </source>
</evidence>
<dbReference type="RefSeq" id="WP_066094170.1">
    <property type="nucleotide sequence ID" value="NZ_CP017476.1"/>
</dbReference>
<proteinExistence type="predicted"/>
<evidence type="ECO:0000313" key="4">
    <source>
        <dbReference type="Proteomes" id="UP000185657"/>
    </source>
</evidence>
<name>A0A167GZU1_9BURK</name>
<keyword evidence="4" id="KW-1185">Reference proteome</keyword>
<dbReference type="GO" id="GO:0016829">
    <property type="term" value="F:lyase activity"/>
    <property type="evidence" value="ECO:0007669"/>
    <property type="project" value="UniProtKB-KW"/>
</dbReference>
<dbReference type="EMBL" id="CP017476">
    <property type="protein sequence ID" value="AOW12889.1"/>
    <property type="molecule type" value="Genomic_DNA"/>
</dbReference>
<dbReference type="Pfam" id="PF22818">
    <property type="entry name" value="ApeI-like"/>
    <property type="match status" value="1"/>
</dbReference>
<protein>
    <recommendedName>
        <fullName evidence="1">ApeI dehydratase-like domain-containing protein</fullName>
    </recommendedName>
</protein>
<dbReference type="OrthoDB" id="9787658at2"/>
<reference evidence="3 4" key="1">
    <citation type="submission" date="2016-02" db="EMBL/GenBank/DDBJ databases">
        <title>Draft genome sequence of Hydrogenophaga sp. LPB0072.</title>
        <authorList>
            <person name="Shin S.-K."/>
            <person name="Yi H."/>
        </authorList>
    </citation>
    <scope>NUCLEOTIDE SEQUENCE [LARGE SCALE GENOMIC DNA]</scope>
    <source>
        <strain evidence="3 4">LPB0072</strain>
    </source>
</reference>
<accession>A0A167GZU1</accession>
<dbReference type="Proteomes" id="UP000185657">
    <property type="component" value="Unassembled WGS sequence"/>
</dbReference>
<evidence type="ECO:0000259" key="1">
    <source>
        <dbReference type="Pfam" id="PF22818"/>
    </source>
</evidence>
<dbReference type="Proteomes" id="UP000185680">
    <property type="component" value="Chromosome"/>
</dbReference>
<dbReference type="SUPFAM" id="SSF54637">
    <property type="entry name" value="Thioesterase/thiol ester dehydrase-isomerase"/>
    <property type="match status" value="1"/>
</dbReference>
<organism evidence="2 5">
    <name type="scientific">Hydrogenophaga crassostreae</name>
    <dbReference type="NCBI Taxonomy" id="1763535"/>
    <lineage>
        <taxon>Bacteria</taxon>
        <taxon>Pseudomonadati</taxon>
        <taxon>Pseudomonadota</taxon>
        <taxon>Betaproteobacteria</taxon>
        <taxon>Burkholderiales</taxon>
        <taxon>Comamonadaceae</taxon>
        <taxon>Hydrogenophaga</taxon>
    </lineage>
</organism>
<sequence>MTEQRFTWQVPLTHPAFAGHFPGNPILPGVVLLDRALLCAQAAMDAGEGTLAGAGWTVSQSKFLSPVGPGEELGFALTPDARGGWRFNVQGADGRAVASGSLTAQQA</sequence>
<gene>
    <name evidence="2" type="ORF">LPB072_08585</name>
    <name evidence="3" type="ORF">LPB72_18080</name>
</gene>
<feature type="domain" description="ApeI dehydratase-like" evidence="1">
    <location>
        <begin position="5"/>
        <end position="100"/>
    </location>
</feature>
<dbReference type="STRING" id="1763535.LPB072_08585"/>
<dbReference type="AlphaFoldDB" id="A0A167GZU1"/>
<evidence type="ECO:0000313" key="3">
    <source>
        <dbReference type="EMBL" id="OAD40075.1"/>
    </source>
</evidence>
<dbReference type="InterPro" id="IPR029069">
    <property type="entry name" value="HotDog_dom_sf"/>
</dbReference>
<dbReference type="InterPro" id="IPR054545">
    <property type="entry name" value="ApeI-like"/>
</dbReference>
<dbReference type="Gene3D" id="3.10.129.10">
    <property type="entry name" value="Hotdog Thioesterase"/>
    <property type="match status" value="1"/>
</dbReference>
<reference evidence="2 5" key="2">
    <citation type="submission" date="2016-10" db="EMBL/GenBank/DDBJ databases">
        <title>Hydorgenophaga sp. LPB0072 isolated from gastropod.</title>
        <authorList>
            <person name="Kim E."/>
            <person name="Yi H."/>
        </authorList>
    </citation>
    <scope>NUCLEOTIDE SEQUENCE [LARGE SCALE GENOMIC DNA]</scope>
    <source>
        <strain evidence="2 5">LPB0072</strain>
    </source>
</reference>